<proteinExistence type="predicted"/>
<organism evidence="1 2">
    <name type="scientific">Penicillium hordei</name>
    <dbReference type="NCBI Taxonomy" id="40994"/>
    <lineage>
        <taxon>Eukaryota</taxon>
        <taxon>Fungi</taxon>
        <taxon>Dikarya</taxon>
        <taxon>Ascomycota</taxon>
        <taxon>Pezizomycotina</taxon>
        <taxon>Eurotiomycetes</taxon>
        <taxon>Eurotiomycetidae</taxon>
        <taxon>Eurotiales</taxon>
        <taxon>Aspergillaceae</taxon>
        <taxon>Penicillium</taxon>
    </lineage>
</organism>
<dbReference type="RefSeq" id="XP_056757398.1">
    <property type="nucleotide sequence ID" value="XM_056892403.1"/>
</dbReference>
<evidence type="ECO:0000313" key="1">
    <source>
        <dbReference type="EMBL" id="KAJ5616231.1"/>
    </source>
</evidence>
<comment type="caution">
    <text evidence="1">The sequence shown here is derived from an EMBL/GenBank/DDBJ whole genome shotgun (WGS) entry which is preliminary data.</text>
</comment>
<dbReference type="AlphaFoldDB" id="A0AAD6H5W6"/>
<sequence length="91" mass="10613">RGVLALLENIQASERTSELLNKVGRQLLSVKKRLEYYIRGRGYIFLRYQTQLQSPHLSSGDYSPSLYLYESDSSSFDIFEEIELRLFSESL</sequence>
<protein>
    <submittedName>
        <fullName evidence="1">Uncharacterized protein</fullName>
    </submittedName>
</protein>
<gene>
    <name evidence="1" type="ORF">N7537_001345</name>
</gene>
<reference evidence="1" key="1">
    <citation type="journal article" date="2023" name="IMA Fungus">
        <title>Comparative genomic study of the Penicillium genus elucidates a diverse pangenome and 15 lateral gene transfer events.</title>
        <authorList>
            <person name="Petersen C."/>
            <person name="Sorensen T."/>
            <person name="Nielsen M.R."/>
            <person name="Sondergaard T.E."/>
            <person name="Sorensen J.L."/>
            <person name="Fitzpatrick D.A."/>
            <person name="Frisvad J.C."/>
            <person name="Nielsen K.L."/>
        </authorList>
    </citation>
    <scope>NUCLEOTIDE SEQUENCE</scope>
    <source>
        <strain evidence="1">IBT 12815</strain>
    </source>
</reference>
<name>A0AAD6H5W6_9EURO</name>
<dbReference type="GeneID" id="81582645"/>
<dbReference type="Proteomes" id="UP001213799">
    <property type="component" value="Unassembled WGS sequence"/>
</dbReference>
<dbReference type="EMBL" id="JAQJAE010000001">
    <property type="protein sequence ID" value="KAJ5616231.1"/>
    <property type="molecule type" value="Genomic_DNA"/>
</dbReference>
<reference evidence="1" key="2">
    <citation type="submission" date="2023-01" db="EMBL/GenBank/DDBJ databases">
        <authorList>
            <person name="Petersen C."/>
        </authorList>
    </citation>
    <scope>NUCLEOTIDE SEQUENCE</scope>
    <source>
        <strain evidence="1">IBT 12815</strain>
    </source>
</reference>
<evidence type="ECO:0000313" key="2">
    <source>
        <dbReference type="Proteomes" id="UP001213799"/>
    </source>
</evidence>
<keyword evidence="2" id="KW-1185">Reference proteome</keyword>
<feature type="non-terminal residue" evidence="1">
    <location>
        <position position="91"/>
    </location>
</feature>
<accession>A0AAD6H5W6</accession>